<dbReference type="AlphaFoldDB" id="L0RGI5"/>
<comment type="pathway">
    <text evidence="1">Lipid metabolism.</text>
</comment>
<dbReference type="OrthoDB" id="1113830at2"/>
<dbReference type="HOGENOM" id="CLU_033329_1_0_7"/>
<keyword evidence="3" id="KW-0808">Transferase</keyword>
<dbReference type="EMBL" id="FO203522">
    <property type="protein sequence ID" value="CCO25342.1"/>
    <property type="molecule type" value="Genomic_DNA"/>
</dbReference>
<evidence type="ECO:0000313" key="8">
    <source>
        <dbReference type="Proteomes" id="UP000010808"/>
    </source>
</evidence>
<dbReference type="PANTHER" id="PTHR37323:SF1">
    <property type="entry name" value="L-ORNITHINE N(ALPHA)-ACYLTRANSFERASE"/>
    <property type="match status" value="1"/>
</dbReference>
<keyword evidence="8" id="KW-1185">Reference proteome</keyword>
<dbReference type="InterPro" id="IPR045746">
    <property type="entry name" value="ACT14924-like_Acyltransf_dom"/>
</dbReference>
<dbReference type="InterPro" id="IPR016181">
    <property type="entry name" value="Acyl_CoA_acyltransferase"/>
</dbReference>
<dbReference type="SUPFAM" id="SSF55729">
    <property type="entry name" value="Acyl-CoA N-acyltransferases (Nat)"/>
    <property type="match status" value="1"/>
</dbReference>
<name>L0RGI5_9BACT</name>
<dbReference type="eggNOG" id="COG3176">
    <property type="taxonomic scope" value="Bacteria"/>
</dbReference>
<reference evidence="7 8" key="1">
    <citation type="submission" date="2012-10" db="EMBL/GenBank/DDBJ databases">
        <authorList>
            <person name="Genoscope - CEA"/>
        </authorList>
    </citation>
    <scope>NUCLEOTIDE SEQUENCE [LARGE SCALE GENOMIC DNA]</scope>
    <source>
        <strain evidence="8">AM13 / DSM 14728</strain>
    </source>
</reference>
<keyword evidence="2" id="KW-0444">Lipid biosynthesis</keyword>
<proteinExistence type="predicted"/>
<dbReference type="Proteomes" id="UP000010808">
    <property type="component" value="Chromosome"/>
</dbReference>
<evidence type="ECO:0000256" key="4">
    <source>
        <dbReference type="ARBA" id="ARBA00023098"/>
    </source>
</evidence>
<dbReference type="CDD" id="cd07986">
    <property type="entry name" value="LPLAT_ACT14924-like"/>
    <property type="match status" value="1"/>
</dbReference>
<dbReference type="PATRIC" id="fig|1121451.3.peg.3278"/>
<evidence type="ECO:0000256" key="2">
    <source>
        <dbReference type="ARBA" id="ARBA00022516"/>
    </source>
</evidence>
<dbReference type="Gene3D" id="3.40.630.30">
    <property type="match status" value="1"/>
</dbReference>
<dbReference type="KEGG" id="dhy:DESAM_23075"/>
<dbReference type="Pfam" id="PF13444">
    <property type="entry name" value="Acetyltransf_5"/>
    <property type="match status" value="1"/>
</dbReference>
<evidence type="ECO:0000313" key="7">
    <source>
        <dbReference type="EMBL" id="CCO25342.1"/>
    </source>
</evidence>
<evidence type="ECO:0000256" key="3">
    <source>
        <dbReference type="ARBA" id="ARBA00022679"/>
    </source>
</evidence>
<sequence>MTQERCSELFRLKSPFEDPLRGTLFSVFEKPLSSILCLSKLNSLYNIAQDESVWDEQVDFVEKALKLLGINSETDKNELLRIPRSGPSVVVANHPFGVVEGLVLLRVLKAVRPDVKIMANFMLGIVPEMSEYLISVDPFGRKDSCAGNISGLKEAVKWVKGGGMLAVFPAGEVASLKIKDRKVEDPDWSPTVAGIIKKTGASATPVFFNGRNSIFFQMMGMVHPGLRTVLLPRENLKKTAGPVELVVGNTISGDRLSAFKTRRELIEYLRFRTDVLRSRFKKKKVGVPVFKKKSNPLCAKVGQERIIAEFDSLGSDNILAENNEFTVYEVHSTRSPFILREIGRLREKTFREVGEGTGKAVDVDRFDNTFIHLVLWSRKNQEIAGAYRFARTDEVIRRFGLNGVYSHSFFRFDKEFFNTITPALELGRSFICSKYQKNFASLLMLWKGIAGYLAKNHKYRYLFGCVSISGDYKKISRELIADSLMTHSGRADLAEMISPVKPLKYKKLKYWKEMLSDSAFSDPEDLEKVVQDIEGGIGIPVLLRHYLKLGGKLAGFNVDPDFGNSLDGLIVVDLTRTSERSLFKFMGKERGAEYLEYHRNLNERAVKRCGGGDEKIAV</sequence>
<dbReference type="RefSeq" id="WP_015337939.1">
    <property type="nucleotide sequence ID" value="NC_020055.1"/>
</dbReference>
<feature type="domain" description="Putative acyltransferase ACT14924-like acyltransferase" evidence="6">
    <location>
        <begin position="59"/>
        <end position="278"/>
    </location>
</feature>
<dbReference type="STRING" id="1121451.DESAM_23075"/>
<dbReference type="PANTHER" id="PTHR37323">
    <property type="entry name" value="GCN5-RELATED N-ACETYLTRANSFERASE"/>
    <property type="match status" value="1"/>
</dbReference>
<evidence type="ECO:0000256" key="1">
    <source>
        <dbReference type="ARBA" id="ARBA00005189"/>
    </source>
</evidence>
<keyword evidence="4" id="KW-0443">Lipid metabolism</keyword>
<organism evidence="7 8">
    <name type="scientific">Maridesulfovibrio hydrothermalis AM13 = DSM 14728</name>
    <dbReference type="NCBI Taxonomy" id="1121451"/>
    <lineage>
        <taxon>Bacteria</taxon>
        <taxon>Pseudomonadati</taxon>
        <taxon>Thermodesulfobacteriota</taxon>
        <taxon>Desulfovibrionia</taxon>
        <taxon>Desulfovibrionales</taxon>
        <taxon>Desulfovibrionaceae</taxon>
        <taxon>Maridesulfovibrio</taxon>
    </lineage>
</organism>
<dbReference type="Pfam" id="PF19576">
    <property type="entry name" value="Acyltransf_2"/>
    <property type="match status" value="1"/>
</dbReference>
<gene>
    <name evidence="7" type="ORF">DESAM_23075</name>
</gene>
<dbReference type="InterPro" id="IPR052351">
    <property type="entry name" value="Ornithine_N-alpha-AT"/>
</dbReference>
<evidence type="ECO:0000259" key="6">
    <source>
        <dbReference type="Pfam" id="PF19576"/>
    </source>
</evidence>
<evidence type="ECO:0000256" key="5">
    <source>
        <dbReference type="ARBA" id="ARBA00023315"/>
    </source>
</evidence>
<accession>L0RGI5</accession>
<keyword evidence="5" id="KW-0012">Acyltransferase</keyword>
<dbReference type="eggNOG" id="COG0204">
    <property type="taxonomic scope" value="Bacteria"/>
</dbReference>
<dbReference type="GO" id="GO:0006629">
    <property type="term" value="P:lipid metabolic process"/>
    <property type="evidence" value="ECO:0007669"/>
    <property type="project" value="UniProtKB-KW"/>
</dbReference>
<protein>
    <submittedName>
        <fullName evidence="7">Putative hemolysin</fullName>
    </submittedName>
</protein>
<dbReference type="GO" id="GO:0016746">
    <property type="term" value="F:acyltransferase activity"/>
    <property type="evidence" value="ECO:0007669"/>
    <property type="project" value="UniProtKB-KW"/>
</dbReference>